<dbReference type="GO" id="GO:0016853">
    <property type="term" value="F:isomerase activity"/>
    <property type="evidence" value="ECO:0007669"/>
    <property type="project" value="UniProtKB-KW"/>
</dbReference>
<keyword evidence="5" id="KW-1185">Reference proteome</keyword>
<dbReference type="PIRSF" id="PIRSF006241">
    <property type="entry name" value="HyI"/>
    <property type="match status" value="1"/>
</dbReference>
<dbReference type="SUPFAM" id="SSF51658">
    <property type="entry name" value="Xylose isomerase-like"/>
    <property type="match status" value="1"/>
</dbReference>
<comment type="similarity">
    <text evidence="2">Belongs to the hyi family.</text>
</comment>
<evidence type="ECO:0000313" key="5">
    <source>
        <dbReference type="Proteomes" id="UP000031364"/>
    </source>
</evidence>
<dbReference type="InterPro" id="IPR013022">
    <property type="entry name" value="Xyl_isomerase-like_TIM-brl"/>
</dbReference>
<dbReference type="Pfam" id="PF01261">
    <property type="entry name" value="AP_endonuc_2"/>
    <property type="match status" value="1"/>
</dbReference>
<dbReference type="PANTHER" id="PTHR43489">
    <property type="entry name" value="ISOMERASE"/>
    <property type="match status" value="1"/>
</dbReference>
<dbReference type="PANTHER" id="PTHR43489:SF6">
    <property type="entry name" value="HYDROXYPYRUVATE ISOMERASE-RELATED"/>
    <property type="match status" value="1"/>
</dbReference>
<evidence type="ECO:0000313" key="4">
    <source>
        <dbReference type="EMBL" id="KIA64165.1"/>
    </source>
</evidence>
<sequence>MKHYPGESGLPKFDVNCSILFTDLPLLERPAAAKAAGFDAVEFWWPFGENPVPGDKEIDAFVRALEDAGVALVGLNFIDLIPAGRGLVSVPGEVTRFRDNIDVAVGLAERTGCRALNALYGNRIAGEDPARQDELALENLRLAARAAARIDAVVLVEALNAHESPQYPIVSAAHAVRVIEQTGEPNVRFLCDLYHLARMDENLLEVIKTYARHIGHVQIADDPGRGRPGTGELDFGTLFDTLAAAGYDGWIGLEYKDPELDWKWINA</sequence>
<dbReference type="InterPro" id="IPR036237">
    <property type="entry name" value="Xyl_isomerase-like_sf"/>
</dbReference>
<feature type="domain" description="Xylose isomerase-like TIM barrel" evidence="3">
    <location>
        <begin position="31"/>
        <end position="262"/>
    </location>
</feature>
<keyword evidence="1 2" id="KW-0413">Isomerase</keyword>
<protein>
    <submittedName>
        <fullName evidence="4">Hydroxypyruvate isomerase</fullName>
    </submittedName>
</protein>
<proteinExistence type="inferred from homology"/>
<organism evidence="4 5">
    <name type="scientific">Nocardia vulneris</name>
    <dbReference type="NCBI Taxonomy" id="1141657"/>
    <lineage>
        <taxon>Bacteria</taxon>
        <taxon>Bacillati</taxon>
        <taxon>Actinomycetota</taxon>
        <taxon>Actinomycetes</taxon>
        <taxon>Mycobacteriales</taxon>
        <taxon>Nocardiaceae</taxon>
        <taxon>Nocardia</taxon>
    </lineage>
</organism>
<dbReference type="InterPro" id="IPR026040">
    <property type="entry name" value="HyI-like"/>
</dbReference>
<dbReference type="Gene3D" id="3.20.20.150">
    <property type="entry name" value="Divalent-metal-dependent TIM barrel enzymes"/>
    <property type="match status" value="1"/>
</dbReference>
<dbReference type="EMBL" id="JNFP01000015">
    <property type="protein sequence ID" value="KIA64165.1"/>
    <property type="molecule type" value="Genomic_DNA"/>
</dbReference>
<evidence type="ECO:0000256" key="2">
    <source>
        <dbReference type="PIRNR" id="PIRNR006241"/>
    </source>
</evidence>
<dbReference type="InterPro" id="IPR050417">
    <property type="entry name" value="Sugar_Epim/Isomerase"/>
</dbReference>
<gene>
    <name evidence="4" type="ORF">FG87_14460</name>
</gene>
<evidence type="ECO:0000259" key="3">
    <source>
        <dbReference type="Pfam" id="PF01261"/>
    </source>
</evidence>
<reference evidence="4 5" key="1">
    <citation type="journal article" date="2014" name="Int. J. Syst. Evol. Microbiol.">
        <title>Nocardia vulneris sp. nov., isolated from wounds of human patients in North America.</title>
        <authorList>
            <person name="Lasker B.A."/>
            <person name="Bell M."/>
            <person name="Klenk H.P."/>
            <person name="Sproer C."/>
            <person name="Schumann C."/>
            <person name="Schumann P."/>
            <person name="Brown J.M."/>
        </authorList>
    </citation>
    <scope>NUCLEOTIDE SEQUENCE [LARGE SCALE GENOMIC DNA]</scope>
    <source>
        <strain evidence="4 5">W9851</strain>
    </source>
</reference>
<evidence type="ECO:0000256" key="1">
    <source>
        <dbReference type="ARBA" id="ARBA00023235"/>
    </source>
</evidence>
<name>A0ABR4ZFS4_9NOCA</name>
<comment type="caution">
    <text evidence="4">The sequence shown here is derived from an EMBL/GenBank/DDBJ whole genome shotgun (WGS) entry which is preliminary data.</text>
</comment>
<accession>A0ABR4ZFS4</accession>
<dbReference type="RefSeq" id="WP_043669993.1">
    <property type="nucleotide sequence ID" value="NZ_BDCI01000017.1"/>
</dbReference>
<dbReference type="Proteomes" id="UP000031364">
    <property type="component" value="Unassembled WGS sequence"/>
</dbReference>